<feature type="transmembrane region" description="Helical" evidence="9">
    <location>
        <begin position="83"/>
        <end position="104"/>
    </location>
</feature>
<feature type="transmembrane region" description="Helical" evidence="9">
    <location>
        <begin position="124"/>
        <end position="144"/>
    </location>
</feature>
<keyword evidence="4 8" id="KW-0297">G-protein coupled receptor</keyword>
<evidence type="ECO:0000313" key="12">
    <source>
        <dbReference type="Proteomes" id="UP000728185"/>
    </source>
</evidence>
<comment type="similarity">
    <text evidence="8">Belongs to the G-protein coupled receptor 1 family.</text>
</comment>
<evidence type="ECO:0000259" key="10">
    <source>
        <dbReference type="PROSITE" id="PS50262"/>
    </source>
</evidence>
<feature type="transmembrane region" description="Helical" evidence="9">
    <location>
        <begin position="307"/>
        <end position="331"/>
    </location>
</feature>
<feature type="transmembrane region" description="Helical" evidence="9">
    <location>
        <begin position="343"/>
        <end position="367"/>
    </location>
</feature>
<dbReference type="OrthoDB" id="9983318at2759"/>
<keyword evidence="2 8" id="KW-0812">Transmembrane</keyword>
<keyword evidence="5 9" id="KW-0472">Membrane</keyword>
<accession>A0A8E0S0C5</accession>
<evidence type="ECO:0000313" key="11">
    <source>
        <dbReference type="EMBL" id="KAA0193060.1"/>
    </source>
</evidence>
<evidence type="ECO:0000256" key="2">
    <source>
        <dbReference type="ARBA" id="ARBA00022692"/>
    </source>
</evidence>
<dbReference type="PANTHER" id="PTHR24243">
    <property type="entry name" value="G-PROTEIN COUPLED RECEPTOR"/>
    <property type="match status" value="1"/>
</dbReference>
<dbReference type="InterPro" id="IPR017452">
    <property type="entry name" value="GPCR_Rhodpsn_7TM"/>
</dbReference>
<protein>
    <submittedName>
        <fullName evidence="11">G-protein coupled receptor</fullName>
    </submittedName>
</protein>
<name>A0A8E0S0C5_9TREM</name>
<dbReference type="Proteomes" id="UP000728185">
    <property type="component" value="Unassembled WGS sequence"/>
</dbReference>
<dbReference type="PANTHER" id="PTHR24243:SF230">
    <property type="entry name" value="G-PROTEIN COUPLED RECEPTORS FAMILY 1 PROFILE DOMAIN-CONTAINING PROTEIN"/>
    <property type="match status" value="1"/>
</dbReference>
<dbReference type="Pfam" id="PF00001">
    <property type="entry name" value="7tm_1"/>
    <property type="match status" value="1"/>
</dbReference>
<dbReference type="AlphaFoldDB" id="A0A8E0S0C5"/>
<dbReference type="EMBL" id="LUCM01005277">
    <property type="protein sequence ID" value="KAA0193060.1"/>
    <property type="molecule type" value="Genomic_DNA"/>
</dbReference>
<keyword evidence="12" id="KW-1185">Reference proteome</keyword>
<organism evidence="11 12">
    <name type="scientific">Fasciolopsis buskii</name>
    <dbReference type="NCBI Taxonomy" id="27845"/>
    <lineage>
        <taxon>Eukaryota</taxon>
        <taxon>Metazoa</taxon>
        <taxon>Spiralia</taxon>
        <taxon>Lophotrochozoa</taxon>
        <taxon>Platyhelminthes</taxon>
        <taxon>Trematoda</taxon>
        <taxon>Digenea</taxon>
        <taxon>Plagiorchiida</taxon>
        <taxon>Echinostomata</taxon>
        <taxon>Echinostomatoidea</taxon>
        <taxon>Fasciolidae</taxon>
        <taxon>Fasciolopsis</taxon>
    </lineage>
</organism>
<feature type="transmembrane region" description="Helical" evidence="9">
    <location>
        <begin position="48"/>
        <end position="71"/>
    </location>
</feature>
<evidence type="ECO:0000256" key="9">
    <source>
        <dbReference type="SAM" id="Phobius"/>
    </source>
</evidence>
<evidence type="ECO:0000256" key="6">
    <source>
        <dbReference type="ARBA" id="ARBA00023170"/>
    </source>
</evidence>
<comment type="caution">
    <text evidence="11">The sequence shown here is derived from an EMBL/GenBank/DDBJ whole genome shotgun (WGS) entry which is preliminary data.</text>
</comment>
<keyword evidence="7 8" id="KW-0807">Transducer</keyword>
<dbReference type="Gene3D" id="1.20.1070.10">
    <property type="entry name" value="Rhodopsin 7-helix transmembrane proteins"/>
    <property type="match status" value="1"/>
</dbReference>
<dbReference type="SUPFAM" id="SSF81321">
    <property type="entry name" value="Family A G protein-coupled receptor-like"/>
    <property type="match status" value="1"/>
</dbReference>
<evidence type="ECO:0000256" key="7">
    <source>
        <dbReference type="ARBA" id="ARBA00023224"/>
    </source>
</evidence>
<proteinExistence type="inferred from homology"/>
<reference evidence="11" key="1">
    <citation type="submission" date="2019-05" db="EMBL/GenBank/DDBJ databases">
        <title>Annotation for the trematode Fasciolopsis buski.</title>
        <authorList>
            <person name="Choi Y.-J."/>
        </authorList>
    </citation>
    <scope>NUCLEOTIDE SEQUENCE</scope>
    <source>
        <strain evidence="11">HT</strain>
        <tissue evidence="11">Whole worm</tissue>
    </source>
</reference>
<dbReference type="GO" id="GO:0005886">
    <property type="term" value="C:plasma membrane"/>
    <property type="evidence" value="ECO:0007669"/>
    <property type="project" value="TreeGrafter"/>
</dbReference>
<feature type="transmembrane region" description="Helical" evidence="9">
    <location>
        <begin position="164"/>
        <end position="183"/>
    </location>
</feature>
<comment type="subcellular location">
    <subcellularLocation>
        <location evidence="1">Membrane</location>
        <topology evidence="1">Multi-pass membrane protein</topology>
    </subcellularLocation>
</comment>
<evidence type="ECO:0000256" key="5">
    <source>
        <dbReference type="ARBA" id="ARBA00023136"/>
    </source>
</evidence>
<keyword evidence="3 9" id="KW-1133">Transmembrane helix</keyword>
<dbReference type="PROSITE" id="PS00237">
    <property type="entry name" value="G_PROTEIN_RECEP_F1_1"/>
    <property type="match status" value="1"/>
</dbReference>
<evidence type="ECO:0000256" key="1">
    <source>
        <dbReference type="ARBA" id="ARBA00004141"/>
    </source>
</evidence>
<feature type="domain" description="G-protein coupled receptors family 1 profile" evidence="10">
    <location>
        <begin position="63"/>
        <end position="365"/>
    </location>
</feature>
<dbReference type="PROSITE" id="PS50262">
    <property type="entry name" value="G_PROTEIN_RECEP_F1_2"/>
    <property type="match status" value="1"/>
</dbReference>
<dbReference type="PRINTS" id="PR00237">
    <property type="entry name" value="GPCRRHODOPSN"/>
</dbReference>
<keyword evidence="6 8" id="KW-0675">Receptor</keyword>
<evidence type="ECO:0000256" key="3">
    <source>
        <dbReference type="ARBA" id="ARBA00022989"/>
    </source>
</evidence>
<evidence type="ECO:0000256" key="4">
    <source>
        <dbReference type="ARBA" id="ARBA00023040"/>
    </source>
</evidence>
<evidence type="ECO:0000256" key="8">
    <source>
        <dbReference type="RuleBase" id="RU000688"/>
    </source>
</evidence>
<gene>
    <name evidence="11" type="ORF">FBUS_02521</name>
</gene>
<dbReference type="GO" id="GO:0004930">
    <property type="term" value="F:G protein-coupled receptor activity"/>
    <property type="evidence" value="ECO:0007669"/>
    <property type="project" value="UniProtKB-KW"/>
</dbReference>
<sequence length="388" mass="44258">MEYCLHSQMVPFNNTGGNSSTWETKKIISFLEGEKLHEGDLYTHDSLAWMYVAPVLIVAGLIENCLSVAVLSHARFAHVPSRATLVALAIVDCVVLLIGLGRYWLSVTFRVYPVEWSNVWCKTISTFVLFSSHLSSCLVALLSVERFFAVRLPHKQFRPSIDKLGTLLLFLFCFGVDMVHLKYTVLQSGVNRTEVRTTEDTETPHLHVCTSESEWVAFWQDIADILLLFGLPYLIIVCCNTYIIITLRRRSNQLNRMSICRDTVESVSTDRIKGVCNCFGGNCPSRFSSRAGHSTTHSSYKDRNARITFTLLCVTFTFLLCNLPFAVVHILRTADNERRTEDWNIAWLVTYILVYVNNCLNFPIYVLSHPQFREELKTLLSFVKNPCN</sequence>
<feature type="transmembrane region" description="Helical" evidence="9">
    <location>
        <begin position="225"/>
        <end position="247"/>
    </location>
</feature>
<dbReference type="InterPro" id="IPR000276">
    <property type="entry name" value="GPCR_Rhodpsn"/>
</dbReference>